<evidence type="ECO:0000313" key="2">
    <source>
        <dbReference type="EMBL" id="TGO84901.1"/>
    </source>
</evidence>
<dbReference type="Proteomes" id="UP000297280">
    <property type="component" value="Unassembled WGS sequence"/>
</dbReference>
<dbReference type="AlphaFoldDB" id="A0A4Z1KFU1"/>
<evidence type="ECO:0000256" key="1">
    <source>
        <dbReference type="SAM" id="MobiDB-lite"/>
    </source>
</evidence>
<evidence type="ECO:0000313" key="3">
    <source>
        <dbReference type="Proteomes" id="UP000297280"/>
    </source>
</evidence>
<name>A0A4Z1KFU1_9HELO</name>
<gene>
    <name evidence="2" type="ORF">BPOR_0453g00110</name>
</gene>
<feature type="compositionally biased region" description="Basic and acidic residues" evidence="1">
    <location>
        <begin position="7"/>
        <end position="25"/>
    </location>
</feature>
<feature type="compositionally biased region" description="Basic and acidic residues" evidence="1">
    <location>
        <begin position="44"/>
        <end position="63"/>
    </location>
</feature>
<organism evidence="2 3">
    <name type="scientific">Botrytis porri</name>
    <dbReference type="NCBI Taxonomy" id="87229"/>
    <lineage>
        <taxon>Eukaryota</taxon>
        <taxon>Fungi</taxon>
        <taxon>Dikarya</taxon>
        <taxon>Ascomycota</taxon>
        <taxon>Pezizomycotina</taxon>
        <taxon>Leotiomycetes</taxon>
        <taxon>Helotiales</taxon>
        <taxon>Sclerotiniaceae</taxon>
        <taxon>Botrytis</taxon>
    </lineage>
</organism>
<dbReference type="EMBL" id="PQXO01000452">
    <property type="protein sequence ID" value="TGO84901.1"/>
    <property type="molecule type" value="Genomic_DNA"/>
</dbReference>
<proteinExistence type="predicted"/>
<sequence>MQMNPLQERRPDGRRGRVHEEDRRTQNPNQGSPGLADIIGNSLDRPRDRTESDDGRSLAEIKVKKPNITEEPQDEPITANAADRSSNRVRLFTTHDDHFTVGIGVKGNGKPTPQKFQRPVVSPENMDTLLIKVESTPSWLFSKRGQS</sequence>
<protein>
    <submittedName>
        <fullName evidence="2">Uncharacterized protein</fullName>
    </submittedName>
</protein>
<feature type="region of interest" description="Disordered" evidence="1">
    <location>
        <begin position="1"/>
        <end position="86"/>
    </location>
</feature>
<keyword evidence="3" id="KW-1185">Reference proteome</keyword>
<accession>A0A4Z1KFU1</accession>
<reference evidence="2 3" key="1">
    <citation type="submission" date="2017-12" db="EMBL/GenBank/DDBJ databases">
        <title>Comparative genomics of Botrytis spp.</title>
        <authorList>
            <person name="Valero-Jimenez C.A."/>
            <person name="Tapia P."/>
            <person name="Veloso J."/>
            <person name="Silva-Moreno E."/>
            <person name="Staats M."/>
            <person name="Valdes J.H."/>
            <person name="Van Kan J.A.L."/>
        </authorList>
    </citation>
    <scope>NUCLEOTIDE SEQUENCE [LARGE SCALE GENOMIC DNA]</scope>
    <source>
        <strain evidence="2 3">MUCL3349</strain>
    </source>
</reference>
<comment type="caution">
    <text evidence="2">The sequence shown here is derived from an EMBL/GenBank/DDBJ whole genome shotgun (WGS) entry which is preliminary data.</text>
</comment>